<dbReference type="EMBL" id="BTGC01000003">
    <property type="protein sequence ID" value="GMM50205.1"/>
    <property type="molecule type" value="Genomic_DNA"/>
</dbReference>
<feature type="region of interest" description="Disordered" evidence="2">
    <location>
        <begin position="1"/>
        <end position="61"/>
    </location>
</feature>
<evidence type="ECO:0000259" key="4">
    <source>
        <dbReference type="PROSITE" id="PS51294"/>
    </source>
</evidence>
<dbReference type="Gene3D" id="1.10.246.220">
    <property type="match status" value="1"/>
</dbReference>
<dbReference type="InterPro" id="IPR001005">
    <property type="entry name" value="SANT/Myb"/>
</dbReference>
<dbReference type="Proteomes" id="UP001362899">
    <property type="component" value="Unassembled WGS sequence"/>
</dbReference>
<protein>
    <submittedName>
        <fullName evidence="5">Uncharacterized protein</fullName>
    </submittedName>
</protein>
<dbReference type="InterPro" id="IPR017930">
    <property type="entry name" value="Myb_dom"/>
</dbReference>
<feature type="compositionally biased region" description="Polar residues" evidence="2">
    <location>
        <begin position="20"/>
        <end position="40"/>
    </location>
</feature>
<dbReference type="SMART" id="SM00717">
    <property type="entry name" value="SANT"/>
    <property type="match status" value="2"/>
</dbReference>
<dbReference type="PANTHER" id="PTHR46734">
    <property type="entry name" value="TELOMERIC REPEAT-BINDING FACTOR 1 TERF1"/>
    <property type="match status" value="1"/>
</dbReference>
<feature type="domain" description="HTH myb-type" evidence="4">
    <location>
        <begin position="127"/>
        <end position="186"/>
    </location>
</feature>
<dbReference type="InterPro" id="IPR009057">
    <property type="entry name" value="Homeodomain-like_sf"/>
</dbReference>
<proteinExistence type="predicted"/>
<keyword evidence="1" id="KW-0539">Nucleus</keyword>
<evidence type="ECO:0000256" key="1">
    <source>
        <dbReference type="ARBA" id="ARBA00023242"/>
    </source>
</evidence>
<gene>
    <name evidence="5" type="ORF">DASB73_011630</name>
</gene>
<dbReference type="InterPro" id="IPR052450">
    <property type="entry name" value="TRBD-Containing_Protein"/>
</dbReference>
<sequence>MEVSGIDPEIVAGQNGPHATHQTSAANSQVPPTTNVSPGTEPSREPKQELDAPDHSDNVESSLNSAHMMNARNAAAMVGADVQNSQHTAAAALAANQYAAAAAYGPPVPVQPQPTHQTVDPAHGRVGKRRVRLGWTEEETRNLMEGCKRFGVGNWKKILTDPSLHFNCRTAVDLKDRFRTSFPEEYSRLYPNARTHKVKRATTTGSVPSLIKVSRKERRAFTADEDERLLQGFLAHGPAWSKIQKDQSLGLGDRRSTDLRDRFRNAFPERYTAAGYKGRSVGSKAANQANSASVSTASDIQIPGALDDDLAQQHGVLNNSRYMPNAQMFQQLQYQQQFPQASQYNQNQRTQQYGNQAQTYQQYQQPAMFYGMGMNAQMPVQMAGMNQMGQMNPQMNAQMRQVPQMNLGHMGVWQNQQQ</sequence>
<comment type="caution">
    <text evidence="5">The sequence shown here is derived from an EMBL/GenBank/DDBJ whole genome shotgun (WGS) entry which is preliminary data.</text>
</comment>
<dbReference type="PROSITE" id="PS51294">
    <property type="entry name" value="HTH_MYB"/>
    <property type="match status" value="1"/>
</dbReference>
<feature type="domain" description="Myb-like" evidence="3">
    <location>
        <begin position="127"/>
        <end position="182"/>
    </location>
</feature>
<name>A0AAV5RFP5_STABA</name>
<evidence type="ECO:0000259" key="3">
    <source>
        <dbReference type="PROSITE" id="PS50090"/>
    </source>
</evidence>
<dbReference type="PROSITE" id="PS50090">
    <property type="entry name" value="MYB_LIKE"/>
    <property type="match status" value="2"/>
</dbReference>
<dbReference type="CDD" id="cd11660">
    <property type="entry name" value="SANT_TRF"/>
    <property type="match status" value="2"/>
</dbReference>
<dbReference type="SUPFAM" id="SSF46689">
    <property type="entry name" value="Homeodomain-like"/>
    <property type="match status" value="2"/>
</dbReference>
<feature type="domain" description="Myb-like" evidence="3">
    <location>
        <begin position="213"/>
        <end position="267"/>
    </location>
</feature>
<dbReference type="Pfam" id="PF00249">
    <property type="entry name" value="Myb_DNA-binding"/>
    <property type="match status" value="2"/>
</dbReference>
<evidence type="ECO:0000256" key="2">
    <source>
        <dbReference type="SAM" id="MobiDB-lite"/>
    </source>
</evidence>
<feature type="compositionally biased region" description="Basic and acidic residues" evidence="2">
    <location>
        <begin position="42"/>
        <end position="58"/>
    </location>
</feature>
<organism evidence="5 6">
    <name type="scientific">Starmerella bacillaris</name>
    <name type="common">Yeast</name>
    <name type="synonym">Candida zemplinina</name>
    <dbReference type="NCBI Taxonomy" id="1247836"/>
    <lineage>
        <taxon>Eukaryota</taxon>
        <taxon>Fungi</taxon>
        <taxon>Dikarya</taxon>
        <taxon>Ascomycota</taxon>
        <taxon>Saccharomycotina</taxon>
        <taxon>Dipodascomycetes</taxon>
        <taxon>Dipodascales</taxon>
        <taxon>Trichomonascaceae</taxon>
        <taxon>Starmerella</taxon>
    </lineage>
</organism>
<dbReference type="PANTHER" id="PTHR46734:SF1">
    <property type="entry name" value="TELOMERIC REPEAT-BINDING FACTOR 1"/>
    <property type="match status" value="1"/>
</dbReference>
<reference evidence="5 6" key="1">
    <citation type="journal article" date="2023" name="Elife">
        <title>Identification of key yeast species and microbe-microbe interactions impacting larval growth of Drosophila in the wild.</title>
        <authorList>
            <person name="Mure A."/>
            <person name="Sugiura Y."/>
            <person name="Maeda R."/>
            <person name="Honda K."/>
            <person name="Sakurai N."/>
            <person name="Takahashi Y."/>
            <person name="Watada M."/>
            <person name="Katoh T."/>
            <person name="Gotoh A."/>
            <person name="Gotoh Y."/>
            <person name="Taniguchi I."/>
            <person name="Nakamura K."/>
            <person name="Hayashi T."/>
            <person name="Katayama T."/>
            <person name="Uemura T."/>
            <person name="Hattori Y."/>
        </authorList>
    </citation>
    <scope>NUCLEOTIDE SEQUENCE [LARGE SCALE GENOMIC DNA]</scope>
    <source>
        <strain evidence="5 6">SB-73</strain>
    </source>
</reference>
<keyword evidence="6" id="KW-1185">Reference proteome</keyword>
<dbReference type="Gene3D" id="1.10.10.60">
    <property type="entry name" value="Homeodomain-like"/>
    <property type="match status" value="1"/>
</dbReference>
<evidence type="ECO:0000313" key="6">
    <source>
        <dbReference type="Proteomes" id="UP001362899"/>
    </source>
</evidence>
<accession>A0AAV5RFP5</accession>
<evidence type="ECO:0000313" key="5">
    <source>
        <dbReference type="EMBL" id="GMM50205.1"/>
    </source>
</evidence>
<dbReference type="AlphaFoldDB" id="A0AAV5RFP5"/>